<name>A0A3B0T445_9ZZZZ</name>
<dbReference type="InterPro" id="IPR003033">
    <property type="entry name" value="SCP2_sterol-bd_dom"/>
</dbReference>
<dbReference type="EMBL" id="UOEJ01000259">
    <property type="protein sequence ID" value="VAW07109.1"/>
    <property type="molecule type" value="Genomic_DNA"/>
</dbReference>
<protein>
    <recommendedName>
        <fullName evidence="2">SCP2 domain-containing protein</fullName>
    </recommendedName>
</protein>
<reference evidence="3" key="1">
    <citation type="submission" date="2018-06" db="EMBL/GenBank/DDBJ databases">
        <authorList>
            <person name="Zhirakovskaya E."/>
        </authorList>
    </citation>
    <scope>NUCLEOTIDE SEQUENCE</scope>
</reference>
<proteinExistence type="predicted"/>
<dbReference type="Pfam" id="PF02036">
    <property type="entry name" value="SCP2"/>
    <property type="match status" value="1"/>
</dbReference>
<dbReference type="SUPFAM" id="SSF55718">
    <property type="entry name" value="SCP-like"/>
    <property type="match status" value="1"/>
</dbReference>
<organism evidence="3">
    <name type="scientific">hydrothermal vent metagenome</name>
    <dbReference type="NCBI Taxonomy" id="652676"/>
    <lineage>
        <taxon>unclassified sequences</taxon>
        <taxon>metagenomes</taxon>
        <taxon>ecological metagenomes</taxon>
    </lineage>
</organism>
<evidence type="ECO:0000256" key="1">
    <source>
        <dbReference type="SAM" id="Coils"/>
    </source>
</evidence>
<accession>A0A3B0T445</accession>
<dbReference type="AlphaFoldDB" id="A0A3B0T445"/>
<evidence type="ECO:0000313" key="3">
    <source>
        <dbReference type="EMBL" id="VAW07109.1"/>
    </source>
</evidence>
<sequence length="232" mass="25851">MPAPIERQNANEDFSPLLMAGMLIRPLPLAPLNRLLQHVARRIQNNHPAILDRLRPLTGTTFLIRPTDMPHAIRMTVGDGHMDCHIEDEFLAPADVTITGPLLSLIDMMDGKLDGDALFFSRSLTVEGDTEALLTLRNAIDSDDIDLRAEILAAFGPLEKPAAAVLKIGDQLYQRLSHNMNMISTAITRPLSTQLDGLEQENHVLRDKIRQLDKMLTKTQNRLQSLTRKAGI</sequence>
<keyword evidence="1" id="KW-0175">Coiled coil</keyword>
<feature type="coiled-coil region" evidence="1">
    <location>
        <begin position="195"/>
        <end position="229"/>
    </location>
</feature>
<evidence type="ECO:0000259" key="2">
    <source>
        <dbReference type="Pfam" id="PF02036"/>
    </source>
</evidence>
<dbReference type="Gene3D" id="3.30.1050.10">
    <property type="entry name" value="SCP2 sterol-binding domain"/>
    <property type="match status" value="1"/>
</dbReference>
<feature type="domain" description="SCP2" evidence="2">
    <location>
        <begin position="44"/>
        <end position="140"/>
    </location>
</feature>
<dbReference type="InterPro" id="IPR036527">
    <property type="entry name" value="SCP2_sterol-bd_dom_sf"/>
</dbReference>
<gene>
    <name evidence="3" type="ORF">MNBD_ALPHA01-1506</name>
</gene>